<evidence type="ECO:0000313" key="2">
    <source>
        <dbReference type="EMBL" id="KAF6090827.1"/>
    </source>
</evidence>
<evidence type="ECO:0000256" key="1">
    <source>
        <dbReference type="SAM" id="MobiDB-lite"/>
    </source>
</evidence>
<name>A0A833ZE51_9CHIR</name>
<gene>
    <name evidence="2" type="ORF">HJG60_012209</name>
</gene>
<comment type="caution">
    <text evidence="2">The sequence shown here is derived from an EMBL/GenBank/DDBJ whole genome shotgun (WGS) entry which is preliminary data.</text>
</comment>
<dbReference type="Proteomes" id="UP000664940">
    <property type="component" value="Unassembled WGS sequence"/>
</dbReference>
<evidence type="ECO:0000313" key="3">
    <source>
        <dbReference type="Proteomes" id="UP000664940"/>
    </source>
</evidence>
<reference evidence="2 3" key="1">
    <citation type="journal article" date="2020" name="Nature">
        <title>Six reference-quality genomes reveal evolution of bat adaptations.</title>
        <authorList>
            <person name="Jebb D."/>
            <person name="Huang Z."/>
            <person name="Pippel M."/>
            <person name="Hughes G.M."/>
            <person name="Lavrichenko K."/>
            <person name="Devanna P."/>
            <person name="Winkler S."/>
            <person name="Jermiin L.S."/>
            <person name="Skirmuntt E.C."/>
            <person name="Katzourakis A."/>
            <person name="Burkitt-Gray L."/>
            <person name="Ray D.A."/>
            <person name="Sullivan K.A.M."/>
            <person name="Roscito J.G."/>
            <person name="Kirilenko B.M."/>
            <person name="Davalos L.M."/>
            <person name="Corthals A.P."/>
            <person name="Power M.L."/>
            <person name="Jones G."/>
            <person name="Ransome R.D."/>
            <person name="Dechmann D.K.N."/>
            <person name="Locatelli A.G."/>
            <person name="Puechmaille S.J."/>
            <person name="Fedrigo O."/>
            <person name="Jarvis E.D."/>
            <person name="Hiller M."/>
            <person name="Vernes S.C."/>
            <person name="Myers E.W."/>
            <person name="Teeling E.C."/>
        </authorList>
    </citation>
    <scope>NUCLEOTIDE SEQUENCE [LARGE SCALE GENOMIC DNA]</scope>
    <source>
        <strain evidence="2">Bat1K_MPI-CBG_1</strain>
    </source>
</reference>
<sequence length="102" mass="11434">MASKQEQAVKNLNVENTNQENDKKDEKEQGSNKGEPLALPLEAGKCGISVYVKKERVAGMLWILLSCPIFREVIDGLCAIWASRIFRSVVVNTNSDKKRKDL</sequence>
<dbReference type="AlphaFoldDB" id="A0A833ZE51"/>
<feature type="region of interest" description="Disordered" evidence="1">
    <location>
        <begin position="1"/>
        <end position="39"/>
    </location>
</feature>
<protein>
    <submittedName>
        <fullName evidence="2">Uncharacterized protein</fullName>
    </submittedName>
</protein>
<feature type="compositionally biased region" description="Basic and acidic residues" evidence="1">
    <location>
        <begin position="20"/>
        <end position="30"/>
    </location>
</feature>
<organism evidence="2 3">
    <name type="scientific">Phyllostomus discolor</name>
    <name type="common">pale spear-nosed bat</name>
    <dbReference type="NCBI Taxonomy" id="89673"/>
    <lineage>
        <taxon>Eukaryota</taxon>
        <taxon>Metazoa</taxon>
        <taxon>Chordata</taxon>
        <taxon>Craniata</taxon>
        <taxon>Vertebrata</taxon>
        <taxon>Euteleostomi</taxon>
        <taxon>Mammalia</taxon>
        <taxon>Eutheria</taxon>
        <taxon>Laurasiatheria</taxon>
        <taxon>Chiroptera</taxon>
        <taxon>Yangochiroptera</taxon>
        <taxon>Phyllostomidae</taxon>
        <taxon>Phyllostominae</taxon>
        <taxon>Phyllostomus</taxon>
    </lineage>
</organism>
<feature type="compositionally biased region" description="Polar residues" evidence="1">
    <location>
        <begin position="1"/>
        <end position="19"/>
    </location>
</feature>
<proteinExistence type="predicted"/>
<dbReference type="EMBL" id="JABVXQ010000009">
    <property type="protein sequence ID" value="KAF6090827.1"/>
    <property type="molecule type" value="Genomic_DNA"/>
</dbReference>
<accession>A0A833ZE51</accession>